<protein>
    <submittedName>
        <fullName evidence="2">Putative glutamyl-tRNA(Gln) amidotransferase subunit A, chloroplastic/mitochondrial</fullName>
    </submittedName>
</protein>
<dbReference type="Proteomes" id="UP000230750">
    <property type="component" value="Unassembled WGS sequence"/>
</dbReference>
<dbReference type="STRING" id="307972.A0A2G8JL73"/>
<dbReference type="GO" id="GO:0016740">
    <property type="term" value="F:transferase activity"/>
    <property type="evidence" value="ECO:0007669"/>
    <property type="project" value="UniProtKB-KW"/>
</dbReference>
<dbReference type="InterPro" id="IPR000120">
    <property type="entry name" value="Amidase"/>
</dbReference>
<keyword evidence="3" id="KW-1185">Reference proteome</keyword>
<gene>
    <name evidence="2" type="ORF">BSL78_26681</name>
</gene>
<proteinExistence type="predicted"/>
<feature type="domain" description="Amidase" evidence="1">
    <location>
        <begin position="37"/>
        <end position="142"/>
    </location>
</feature>
<accession>A0A2G8JL73</accession>
<evidence type="ECO:0000313" key="2">
    <source>
        <dbReference type="EMBL" id="PIK36483.1"/>
    </source>
</evidence>
<dbReference type="PANTHER" id="PTHR11895:SF109">
    <property type="entry name" value="AMIDASE DOMAIN-CONTAINING PROTEIN"/>
    <property type="match status" value="1"/>
</dbReference>
<evidence type="ECO:0000259" key="1">
    <source>
        <dbReference type="Pfam" id="PF01425"/>
    </source>
</evidence>
<organism evidence="2 3">
    <name type="scientific">Stichopus japonicus</name>
    <name type="common">Sea cucumber</name>
    <dbReference type="NCBI Taxonomy" id="307972"/>
    <lineage>
        <taxon>Eukaryota</taxon>
        <taxon>Metazoa</taxon>
        <taxon>Echinodermata</taxon>
        <taxon>Eleutherozoa</taxon>
        <taxon>Echinozoa</taxon>
        <taxon>Holothuroidea</taxon>
        <taxon>Aspidochirotacea</taxon>
        <taxon>Aspidochirotida</taxon>
        <taxon>Stichopodidae</taxon>
        <taxon>Apostichopus</taxon>
    </lineage>
</organism>
<dbReference type="AlphaFoldDB" id="A0A2G8JL73"/>
<evidence type="ECO:0000313" key="3">
    <source>
        <dbReference type="Proteomes" id="UP000230750"/>
    </source>
</evidence>
<name>A0A2G8JL73_STIJA</name>
<sequence>MKRDTLLSLAGPEMSIADCLYTVLWVLTAAMTTLLGEYLKENYPGFFYSKGQNIRRLIVKEYADALEKYDVVAMPTIPWAASKLPEKNMSTFEHMEVAFVSAANTMAANLTGLPALTVNAGFVDGLPVGALFTGRMFDEVALFRVGHIFEKLTSGNK</sequence>
<dbReference type="Gene3D" id="3.90.1300.10">
    <property type="entry name" value="Amidase signature (AS) domain"/>
    <property type="match status" value="1"/>
</dbReference>
<dbReference type="Pfam" id="PF01425">
    <property type="entry name" value="Amidase"/>
    <property type="match status" value="1"/>
</dbReference>
<dbReference type="EMBL" id="MRZV01001667">
    <property type="protein sequence ID" value="PIK36483.1"/>
    <property type="molecule type" value="Genomic_DNA"/>
</dbReference>
<dbReference type="PANTHER" id="PTHR11895">
    <property type="entry name" value="TRANSAMIDASE"/>
    <property type="match status" value="1"/>
</dbReference>
<dbReference type="InterPro" id="IPR036928">
    <property type="entry name" value="AS_sf"/>
</dbReference>
<comment type="caution">
    <text evidence="2">The sequence shown here is derived from an EMBL/GenBank/DDBJ whole genome shotgun (WGS) entry which is preliminary data.</text>
</comment>
<reference evidence="2 3" key="1">
    <citation type="journal article" date="2017" name="PLoS Biol.">
        <title>The sea cucumber genome provides insights into morphological evolution and visceral regeneration.</title>
        <authorList>
            <person name="Zhang X."/>
            <person name="Sun L."/>
            <person name="Yuan J."/>
            <person name="Sun Y."/>
            <person name="Gao Y."/>
            <person name="Zhang L."/>
            <person name="Li S."/>
            <person name="Dai H."/>
            <person name="Hamel J.F."/>
            <person name="Liu C."/>
            <person name="Yu Y."/>
            <person name="Liu S."/>
            <person name="Lin W."/>
            <person name="Guo K."/>
            <person name="Jin S."/>
            <person name="Xu P."/>
            <person name="Storey K.B."/>
            <person name="Huan P."/>
            <person name="Zhang T."/>
            <person name="Zhou Y."/>
            <person name="Zhang J."/>
            <person name="Lin C."/>
            <person name="Li X."/>
            <person name="Xing L."/>
            <person name="Huo D."/>
            <person name="Sun M."/>
            <person name="Wang L."/>
            <person name="Mercier A."/>
            <person name="Li F."/>
            <person name="Yang H."/>
            <person name="Xiang J."/>
        </authorList>
    </citation>
    <scope>NUCLEOTIDE SEQUENCE [LARGE SCALE GENOMIC DNA]</scope>
    <source>
        <strain evidence="2">Shaxun</strain>
        <tissue evidence="2">Muscle</tissue>
    </source>
</reference>
<dbReference type="OrthoDB" id="421993at2759"/>
<dbReference type="InterPro" id="IPR023631">
    <property type="entry name" value="Amidase_dom"/>
</dbReference>
<dbReference type="SUPFAM" id="SSF75304">
    <property type="entry name" value="Amidase signature (AS) enzymes"/>
    <property type="match status" value="1"/>
</dbReference>
<keyword evidence="2" id="KW-0808">Transferase</keyword>